<comment type="caution">
    <text evidence="1">The sequence shown here is derived from an EMBL/GenBank/DDBJ whole genome shotgun (WGS) entry which is preliminary data.</text>
</comment>
<dbReference type="RefSeq" id="WP_377573310.1">
    <property type="nucleotide sequence ID" value="NZ_JBHTKA010000001.1"/>
</dbReference>
<dbReference type="EMBL" id="JBHTKA010000001">
    <property type="protein sequence ID" value="MFD0997767.1"/>
    <property type="molecule type" value="Genomic_DNA"/>
</dbReference>
<gene>
    <name evidence="1" type="ORF">ACFQ21_00550</name>
</gene>
<name>A0ABW3JY97_9BACT</name>
<keyword evidence="2" id="KW-1185">Reference proteome</keyword>
<evidence type="ECO:0000313" key="2">
    <source>
        <dbReference type="Proteomes" id="UP001597112"/>
    </source>
</evidence>
<dbReference type="Proteomes" id="UP001597112">
    <property type="component" value="Unassembled WGS sequence"/>
</dbReference>
<reference evidence="2" key="1">
    <citation type="journal article" date="2019" name="Int. J. Syst. Evol. Microbiol.">
        <title>The Global Catalogue of Microorganisms (GCM) 10K type strain sequencing project: providing services to taxonomists for standard genome sequencing and annotation.</title>
        <authorList>
            <consortium name="The Broad Institute Genomics Platform"/>
            <consortium name="The Broad Institute Genome Sequencing Center for Infectious Disease"/>
            <person name="Wu L."/>
            <person name="Ma J."/>
        </authorList>
    </citation>
    <scope>NUCLEOTIDE SEQUENCE [LARGE SCALE GENOMIC DNA]</scope>
    <source>
        <strain evidence="2">CCUG 58938</strain>
    </source>
</reference>
<evidence type="ECO:0000313" key="1">
    <source>
        <dbReference type="EMBL" id="MFD0997767.1"/>
    </source>
</evidence>
<accession>A0ABW3JY97</accession>
<organism evidence="1 2">
    <name type="scientific">Ohtaekwangia kribbensis</name>
    <dbReference type="NCBI Taxonomy" id="688913"/>
    <lineage>
        <taxon>Bacteria</taxon>
        <taxon>Pseudomonadati</taxon>
        <taxon>Bacteroidota</taxon>
        <taxon>Cytophagia</taxon>
        <taxon>Cytophagales</taxon>
        <taxon>Fulvivirgaceae</taxon>
        <taxon>Ohtaekwangia</taxon>
    </lineage>
</organism>
<protein>
    <submittedName>
        <fullName evidence="1">Uncharacterized protein</fullName>
    </submittedName>
</protein>
<sequence>MNNPIYFNCFFTDDDAEDAVCTYKIVSFKNAIYPFVLYRLKNIVADQWEKLAGFASANDAVKNLAHELFRGDTLKAIDLGQVFLNTEDIMAKINQGSISISIGAVRHRAFLIPRFDINLDDLVQVRKSMLR</sequence>
<proteinExistence type="predicted"/>